<accession>A0A7S0ZTJ7</accession>
<organism evidence="4">
    <name type="scientific">Noctiluca scintillans</name>
    <name type="common">Sea sparkle</name>
    <name type="synonym">Red tide dinoflagellate</name>
    <dbReference type="NCBI Taxonomy" id="2966"/>
    <lineage>
        <taxon>Eukaryota</taxon>
        <taxon>Sar</taxon>
        <taxon>Alveolata</taxon>
        <taxon>Dinophyceae</taxon>
        <taxon>Noctilucales</taxon>
        <taxon>Noctilucaceae</taxon>
        <taxon>Noctiluca</taxon>
    </lineage>
</organism>
<keyword evidence="1" id="KW-0175">Coiled coil</keyword>
<evidence type="ECO:0000259" key="3">
    <source>
        <dbReference type="PROSITE" id="PS50106"/>
    </source>
</evidence>
<feature type="region of interest" description="Disordered" evidence="2">
    <location>
        <begin position="344"/>
        <end position="371"/>
    </location>
</feature>
<name>A0A7S0ZTJ7_NOCSC</name>
<sequence>MARFDTPQRPSRGTVHLPPPGLEHVPGFLEPHAKDYDAIVLAVRAAVLKDVEMKVTEKAAELASRGNHVFHRLQAKHEERLEKLTSVVTDCIERQRALESENEALRQEIARLSCQMSKLGHTLPLPTKNHSESPEPASCSTAAPNSLFSTATTPDDHGNFDSRDPPWQSEVPLFPFAGVSPFSMCAKSCAAPPLLLAELTQTPTQTPSRTPLSLENTLTPPRAPEATRAKMTNGSDGISFNFTLRKADDADLGLTLSHQEGVLRVDGIRTDGAVAAWNRACNAAEKVVMVGDEILSINGASEPERMLDECREKFLLKIKIRGERPTSVAETSFSFRATASEFVPTHGSQETLTADQRTPGKMRGKGRRPQT</sequence>
<feature type="coiled-coil region" evidence="1">
    <location>
        <begin position="88"/>
        <end position="122"/>
    </location>
</feature>
<dbReference type="AlphaFoldDB" id="A0A7S0ZTJ7"/>
<feature type="compositionally biased region" description="Basic residues" evidence="2">
    <location>
        <begin position="360"/>
        <end position="371"/>
    </location>
</feature>
<proteinExistence type="predicted"/>
<feature type="compositionally biased region" description="Polar residues" evidence="2">
    <location>
        <begin position="138"/>
        <end position="153"/>
    </location>
</feature>
<evidence type="ECO:0000313" key="4">
    <source>
        <dbReference type="EMBL" id="CAD8832124.1"/>
    </source>
</evidence>
<feature type="region of interest" description="Disordered" evidence="2">
    <location>
        <begin position="1"/>
        <end position="20"/>
    </location>
</feature>
<evidence type="ECO:0000256" key="2">
    <source>
        <dbReference type="SAM" id="MobiDB-lite"/>
    </source>
</evidence>
<dbReference type="InterPro" id="IPR001478">
    <property type="entry name" value="PDZ"/>
</dbReference>
<evidence type="ECO:0000256" key="1">
    <source>
        <dbReference type="SAM" id="Coils"/>
    </source>
</evidence>
<protein>
    <recommendedName>
        <fullName evidence="3">PDZ domain-containing protein</fullName>
    </recommendedName>
</protein>
<feature type="region of interest" description="Disordered" evidence="2">
    <location>
        <begin position="202"/>
        <end position="232"/>
    </location>
</feature>
<feature type="region of interest" description="Disordered" evidence="2">
    <location>
        <begin position="123"/>
        <end position="158"/>
    </location>
</feature>
<dbReference type="EMBL" id="HBFQ01009224">
    <property type="protein sequence ID" value="CAD8832124.1"/>
    <property type="molecule type" value="Transcribed_RNA"/>
</dbReference>
<feature type="compositionally biased region" description="Polar residues" evidence="2">
    <location>
        <begin position="346"/>
        <end position="356"/>
    </location>
</feature>
<gene>
    <name evidence="4" type="ORF">NSCI0253_LOCUS6471</name>
</gene>
<dbReference type="PROSITE" id="PS50106">
    <property type="entry name" value="PDZ"/>
    <property type="match status" value="1"/>
</dbReference>
<reference evidence="4" key="1">
    <citation type="submission" date="2021-01" db="EMBL/GenBank/DDBJ databases">
        <authorList>
            <person name="Corre E."/>
            <person name="Pelletier E."/>
            <person name="Niang G."/>
            <person name="Scheremetjew M."/>
            <person name="Finn R."/>
            <person name="Kale V."/>
            <person name="Holt S."/>
            <person name="Cochrane G."/>
            <person name="Meng A."/>
            <person name="Brown T."/>
            <person name="Cohen L."/>
        </authorList>
    </citation>
    <scope>NUCLEOTIDE SEQUENCE</scope>
</reference>
<feature type="domain" description="PDZ" evidence="3">
    <location>
        <begin position="241"/>
        <end position="301"/>
    </location>
</feature>
<feature type="compositionally biased region" description="Low complexity" evidence="2">
    <location>
        <begin position="202"/>
        <end position="214"/>
    </location>
</feature>